<dbReference type="AlphaFoldDB" id="A0A255GS07"/>
<evidence type="ECO:0000256" key="4">
    <source>
        <dbReference type="ARBA" id="ARBA00023098"/>
    </source>
</evidence>
<dbReference type="PANTHER" id="PTHR18896">
    <property type="entry name" value="PHOSPHOLIPASE D"/>
    <property type="match status" value="1"/>
</dbReference>
<dbReference type="InterPro" id="IPR001736">
    <property type="entry name" value="PLipase_D/transphosphatidylase"/>
</dbReference>
<dbReference type="Gene3D" id="3.30.870.10">
    <property type="entry name" value="Endonuclease Chain A"/>
    <property type="match status" value="1"/>
</dbReference>
<feature type="compositionally biased region" description="Polar residues" evidence="5">
    <location>
        <begin position="304"/>
        <end position="320"/>
    </location>
</feature>
<feature type="domain" description="PLD phosphodiesterase" evidence="6">
    <location>
        <begin position="139"/>
        <end position="172"/>
    </location>
</feature>
<accession>A0A255GS07</accession>
<dbReference type="RefSeq" id="WP_094364812.1">
    <property type="nucleotide sequence ID" value="NZ_NMVQ01000043.1"/>
</dbReference>
<evidence type="ECO:0000256" key="2">
    <source>
        <dbReference type="ARBA" id="ARBA00022737"/>
    </source>
</evidence>
<dbReference type="GO" id="GO:0004630">
    <property type="term" value="F:phospholipase D activity"/>
    <property type="evidence" value="ECO:0007669"/>
    <property type="project" value="UniProtKB-EC"/>
</dbReference>
<evidence type="ECO:0000256" key="3">
    <source>
        <dbReference type="ARBA" id="ARBA00022801"/>
    </source>
</evidence>
<dbReference type="PANTHER" id="PTHR18896:SF76">
    <property type="entry name" value="PHOSPHOLIPASE"/>
    <property type="match status" value="1"/>
</dbReference>
<evidence type="ECO:0000256" key="5">
    <source>
        <dbReference type="SAM" id="MobiDB-lite"/>
    </source>
</evidence>
<organism evidence="7 8">
    <name type="scientific">Enemella dayhoffiae</name>
    <dbReference type="NCBI Taxonomy" id="2016507"/>
    <lineage>
        <taxon>Bacteria</taxon>
        <taxon>Bacillati</taxon>
        <taxon>Actinomycetota</taxon>
        <taxon>Actinomycetes</taxon>
        <taxon>Propionibacteriales</taxon>
        <taxon>Propionibacteriaceae</taxon>
        <taxon>Enemella</taxon>
    </lineage>
</organism>
<comment type="catalytic activity">
    <reaction evidence="1">
        <text>a 1,2-diacyl-sn-glycero-3-phosphocholine + H2O = a 1,2-diacyl-sn-glycero-3-phosphate + choline + H(+)</text>
        <dbReference type="Rhea" id="RHEA:14445"/>
        <dbReference type="ChEBI" id="CHEBI:15354"/>
        <dbReference type="ChEBI" id="CHEBI:15377"/>
        <dbReference type="ChEBI" id="CHEBI:15378"/>
        <dbReference type="ChEBI" id="CHEBI:57643"/>
        <dbReference type="ChEBI" id="CHEBI:58608"/>
        <dbReference type="EC" id="3.1.4.4"/>
    </reaction>
</comment>
<dbReference type="GO" id="GO:0009395">
    <property type="term" value="P:phospholipid catabolic process"/>
    <property type="evidence" value="ECO:0007669"/>
    <property type="project" value="TreeGrafter"/>
</dbReference>
<name>A0A255GS07_9ACTN</name>
<dbReference type="InterPro" id="IPR015679">
    <property type="entry name" value="PLipase_D_fam"/>
</dbReference>
<dbReference type="SUPFAM" id="SSF56024">
    <property type="entry name" value="Phospholipase D/nuclease"/>
    <property type="match status" value="1"/>
</dbReference>
<protein>
    <recommendedName>
        <fullName evidence="6">PLD phosphodiesterase domain-containing protein</fullName>
    </recommendedName>
</protein>
<reference evidence="7 8" key="1">
    <citation type="submission" date="2017-07" db="EMBL/GenBank/DDBJ databases">
        <title>Draft whole genome sequences of clinical Proprionibacteriaceae strains.</title>
        <authorList>
            <person name="Bernier A.-M."/>
            <person name="Bernard K."/>
            <person name="Domingo M.-C."/>
        </authorList>
    </citation>
    <scope>NUCLEOTIDE SEQUENCE [LARGE SCALE GENOMIC DNA]</scope>
    <source>
        <strain evidence="7 8">NML 130396</strain>
    </source>
</reference>
<evidence type="ECO:0000256" key="1">
    <source>
        <dbReference type="ARBA" id="ARBA00000798"/>
    </source>
</evidence>
<keyword evidence="8" id="KW-1185">Reference proteome</keyword>
<keyword evidence="3" id="KW-0378">Hydrolase</keyword>
<proteinExistence type="predicted"/>
<gene>
    <name evidence="7" type="ORF">CGZ93_14180</name>
</gene>
<evidence type="ECO:0000259" key="6">
    <source>
        <dbReference type="PROSITE" id="PS50035"/>
    </source>
</evidence>
<comment type="caution">
    <text evidence="7">The sequence shown here is derived from an EMBL/GenBank/DDBJ whole genome shotgun (WGS) entry which is preliminary data.</text>
</comment>
<keyword evidence="4" id="KW-0443">Lipid metabolism</keyword>
<dbReference type="EMBL" id="NMVQ01000043">
    <property type="protein sequence ID" value="OYO18578.1"/>
    <property type="molecule type" value="Genomic_DNA"/>
</dbReference>
<evidence type="ECO:0000313" key="8">
    <source>
        <dbReference type="Proteomes" id="UP000216311"/>
    </source>
</evidence>
<feature type="region of interest" description="Disordered" evidence="5">
    <location>
        <begin position="301"/>
        <end position="320"/>
    </location>
</feature>
<dbReference type="Pfam" id="PF13091">
    <property type="entry name" value="PLDc_2"/>
    <property type="match status" value="1"/>
</dbReference>
<sequence length="320" mass="35583">MAHYTDWLITAAERGNPTTIPDKRHPNGEAWCSGNRVRPLIHGATYFAELYQRLQETGPGDLVLFTVWRGDANQKLTDDPESEIEDVLSAAAKRGVDVRGLIWRSHWDKFAFSAAENRQMGKLLQEAGAEVLLDMRVRTGGSHHQKFVVIRHGEDPSRDIAYVGGIDLCHSRRDTARHDGDKQGLPMSAEYGDTPPWHDTQAAITGPAVYDVDTLFRERWNDPTALTRHPLYRLRMLPTGHRRGGGFCTGSGSGVWSCRESLSWSPPVVAAERASRPPRWRSGFVLPPVWSSARYARPRPDALSASTTSAPNVQFQAHGG</sequence>
<dbReference type="PROSITE" id="PS50035">
    <property type="entry name" value="PLD"/>
    <property type="match status" value="1"/>
</dbReference>
<evidence type="ECO:0000313" key="7">
    <source>
        <dbReference type="EMBL" id="OYO18578.1"/>
    </source>
</evidence>
<keyword evidence="2" id="KW-0677">Repeat</keyword>
<dbReference type="InterPro" id="IPR025202">
    <property type="entry name" value="PLD-like_dom"/>
</dbReference>
<dbReference type="CDD" id="cd09104">
    <property type="entry name" value="PLDc_vPLD1_2_like_1"/>
    <property type="match status" value="1"/>
</dbReference>
<dbReference type="Proteomes" id="UP000216311">
    <property type="component" value="Unassembled WGS sequence"/>
</dbReference>